<proteinExistence type="predicted"/>
<keyword evidence="3 6" id="KW-0812">Transmembrane</keyword>
<evidence type="ECO:0000256" key="2">
    <source>
        <dbReference type="ARBA" id="ARBA00022475"/>
    </source>
</evidence>
<evidence type="ECO:0000313" key="9">
    <source>
        <dbReference type="Proteomes" id="UP001595901"/>
    </source>
</evidence>
<keyword evidence="2" id="KW-1003">Cell membrane</keyword>
<dbReference type="RefSeq" id="WP_380432451.1">
    <property type="nucleotide sequence ID" value="NZ_JBHSAC010000072.1"/>
</dbReference>
<gene>
    <name evidence="8" type="ORF">ACFOSE_08500</name>
</gene>
<dbReference type="PANTHER" id="PTHR33885">
    <property type="entry name" value="PHAGE SHOCK PROTEIN C"/>
    <property type="match status" value="1"/>
</dbReference>
<evidence type="ECO:0000256" key="4">
    <source>
        <dbReference type="ARBA" id="ARBA00022989"/>
    </source>
</evidence>
<comment type="subcellular location">
    <subcellularLocation>
        <location evidence="1">Cell membrane</location>
        <topology evidence="1">Single-pass membrane protein</topology>
    </subcellularLocation>
</comment>
<name>A0ABV8D392_9STRE</name>
<dbReference type="EMBL" id="JBHSAC010000072">
    <property type="protein sequence ID" value="MFC3932789.1"/>
    <property type="molecule type" value="Genomic_DNA"/>
</dbReference>
<protein>
    <submittedName>
        <fullName evidence="8">PspC domain-containing protein</fullName>
    </submittedName>
</protein>
<dbReference type="InterPro" id="IPR052027">
    <property type="entry name" value="PspC"/>
</dbReference>
<reference evidence="9" key="1">
    <citation type="journal article" date="2019" name="Int. J. Syst. Evol. Microbiol.">
        <title>The Global Catalogue of Microorganisms (GCM) 10K type strain sequencing project: providing services to taxonomists for standard genome sequencing and annotation.</title>
        <authorList>
            <consortium name="The Broad Institute Genomics Platform"/>
            <consortium name="The Broad Institute Genome Sequencing Center for Infectious Disease"/>
            <person name="Wu L."/>
            <person name="Ma J."/>
        </authorList>
    </citation>
    <scope>NUCLEOTIDE SEQUENCE [LARGE SCALE GENOMIC DNA]</scope>
    <source>
        <strain evidence="9">CCUG 58728</strain>
    </source>
</reference>
<evidence type="ECO:0000256" key="1">
    <source>
        <dbReference type="ARBA" id="ARBA00004162"/>
    </source>
</evidence>
<keyword evidence="9" id="KW-1185">Reference proteome</keyword>
<evidence type="ECO:0000256" key="3">
    <source>
        <dbReference type="ARBA" id="ARBA00022692"/>
    </source>
</evidence>
<evidence type="ECO:0000256" key="5">
    <source>
        <dbReference type="ARBA" id="ARBA00023136"/>
    </source>
</evidence>
<feature type="transmembrane region" description="Helical" evidence="6">
    <location>
        <begin position="33"/>
        <end position="57"/>
    </location>
</feature>
<comment type="caution">
    <text evidence="8">The sequence shown here is derived from an EMBL/GenBank/DDBJ whole genome shotgun (WGS) entry which is preliminary data.</text>
</comment>
<dbReference type="Proteomes" id="UP001595901">
    <property type="component" value="Unassembled WGS sequence"/>
</dbReference>
<sequence length="89" mass="10368">MSNLYKKRQGKMLCGVMAGISEKFGWDVTLVRILFAVFTYFSVGFGLFLYILLAVLLPYKEDEDSNRYGTGPRHRKEAEIVDDDKDWFF</sequence>
<evidence type="ECO:0000313" key="8">
    <source>
        <dbReference type="EMBL" id="MFC3932789.1"/>
    </source>
</evidence>
<feature type="domain" description="Phage shock protein PspC N-terminal" evidence="7">
    <location>
        <begin position="3"/>
        <end position="59"/>
    </location>
</feature>
<organism evidence="8 9">
    <name type="scientific">Streptococcus dentapri</name>
    <dbReference type="NCBI Taxonomy" id="573564"/>
    <lineage>
        <taxon>Bacteria</taxon>
        <taxon>Bacillati</taxon>
        <taxon>Bacillota</taxon>
        <taxon>Bacilli</taxon>
        <taxon>Lactobacillales</taxon>
        <taxon>Streptococcaceae</taxon>
        <taxon>Streptococcus</taxon>
    </lineage>
</organism>
<dbReference type="InterPro" id="IPR007168">
    <property type="entry name" value="Phageshock_PspC_N"/>
</dbReference>
<evidence type="ECO:0000256" key="6">
    <source>
        <dbReference type="SAM" id="Phobius"/>
    </source>
</evidence>
<dbReference type="PANTHER" id="PTHR33885:SF3">
    <property type="entry name" value="PHAGE SHOCK PROTEIN C"/>
    <property type="match status" value="1"/>
</dbReference>
<evidence type="ECO:0000259" key="7">
    <source>
        <dbReference type="Pfam" id="PF04024"/>
    </source>
</evidence>
<accession>A0ABV8D392</accession>
<keyword evidence="4 6" id="KW-1133">Transmembrane helix</keyword>
<keyword evidence="5 6" id="KW-0472">Membrane</keyword>
<dbReference type="Pfam" id="PF04024">
    <property type="entry name" value="PspC"/>
    <property type="match status" value="1"/>
</dbReference>